<proteinExistence type="predicted"/>
<gene>
    <name evidence="2" type="ORF">OH76DRAFT_419063</name>
</gene>
<evidence type="ECO:0000256" key="1">
    <source>
        <dbReference type="SAM" id="MobiDB-lite"/>
    </source>
</evidence>
<feature type="region of interest" description="Disordered" evidence="1">
    <location>
        <begin position="1"/>
        <end position="65"/>
    </location>
</feature>
<protein>
    <submittedName>
        <fullName evidence="2">Uncharacterized protein</fullName>
    </submittedName>
</protein>
<evidence type="ECO:0000313" key="2">
    <source>
        <dbReference type="EMBL" id="RDX56803.1"/>
    </source>
</evidence>
<evidence type="ECO:0000313" key="3">
    <source>
        <dbReference type="Proteomes" id="UP000256964"/>
    </source>
</evidence>
<dbReference type="OrthoDB" id="10600751at2759"/>
<accession>A0A371DW80</accession>
<dbReference type="EMBL" id="KZ857380">
    <property type="protein sequence ID" value="RDX56803.1"/>
    <property type="molecule type" value="Genomic_DNA"/>
</dbReference>
<organism evidence="2 3">
    <name type="scientific">Lentinus brumalis</name>
    <dbReference type="NCBI Taxonomy" id="2498619"/>
    <lineage>
        <taxon>Eukaryota</taxon>
        <taxon>Fungi</taxon>
        <taxon>Dikarya</taxon>
        <taxon>Basidiomycota</taxon>
        <taxon>Agaricomycotina</taxon>
        <taxon>Agaricomycetes</taxon>
        <taxon>Polyporales</taxon>
        <taxon>Polyporaceae</taxon>
        <taxon>Lentinus</taxon>
    </lineage>
</organism>
<dbReference type="Proteomes" id="UP000256964">
    <property type="component" value="Unassembled WGS sequence"/>
</dbReference>
<keyword evidence="3" id="KW-1185">Reference proteome</keyword>
<dbReference type="AlphaFoldDB" id="A0A371DW80"/>
<feature type="compositionally biased region" description="Low complexity" evidence="1">
    <location>
        <begin position="50"/>
        <end position="60"/>
    </location>
</feature>
<sequence>MRGSGLLAGPQFPAHCGAGRARSDPRTRVRLAPATQRPRRRLTGSQIHIASSPAPASCSAVLPHSRSPAVAQRTSAFRSGTHVSKQALKLGHGFPRPALLTPCTWPSHTGGSLPACLTGFPSTSSCPGNPSLASPALTRPS</sequence>
<name>A0A371DW80_9APHY</name>
<reference evidence="2 3" key="1">
    <citation type="journal article" date="2018" name="Biotechnol. Biofuels">
        <title>Integrative visual omics of the white-rot fungus Polyporus brumalis exposes the biotechnological potential of its oxidative enzymes for delignifying raw plant biomass.</title>
        <authorList>
            <person name="Miyauchi S."/>
            <person name="Rancon A."/>
            <person name="Drula E."/>
            <person name="Hage H."/>
            <person name="Chaduli D."/>
            <person name="Favel A."/>
            <person name="Grisel S."/>
            <person name="Henrissat B."/>
            <person name="Herpoel-Gimbert I."/>
            <person name="Ruiz-Duenas F.J."/>
            <person name="Chevret D."/>
            <person name="Hainaut M."/>
            <person name="Lin J."/>
            <person name="Wang M."/>
            <person name="Pangilinan J."/>
            <person name="Lipzen A."/>
            <person name="Lesage-Meessen L."/>
            <person name="Navarro D."/>
            <person name="Riley R."/>
            <person name="Grigoriev I.V."/>
            <person name="Zhou S."/>
            <person name="Raouche S."/>
            <person name="Rosso M.N."/>
        </authorList>
    </citation>
    <scope>NUCLEOTIDE SEQUENCE [LARGE SCALE GENOMIC DNA]</scope>
    <source>
        <strain evidence="2 3">BRFM 1820</strain>
    </source>
</reference>